<dbReference type="SUPFAM" id="SSF55961">
    <property type="entry name" value="Bet v1-like"/>
    <property type="match status" value="1"/>
</dbReference>
<proteinExistence type="inferred from homology"/>
<gene>
    <name evidence="3" type="ORF">OFAG_02054</name>
</gene>
<organism evidence="3 4">
    <name type="scientific">Oxalobacter paraformigenes</name>
    <dbReference type="NCBI Taxonomy" id="556268"/>
    <lineage>
        <taxon>Bacteria</taxon>
        <taxon>Pseudomonadati</taxon>
        <taxon>Pseudomonadota</taxon>
        <taxon>Betaproteobacteria</taxon>
        <taxon>Burkholderiales</taxon>
        <taxon>Oxalobacteraceae</taxon>
        <taxon>Oxalobacter</taxon>
    </lineage>
</organism>
<dbReference type="RefSeq" id="WP_005878904.1">
    <property type="nucleotide sequence ID" value="NZ_CABMNL010000001.1"/>
</dbReference>
<dbReference type="InterPro" id="IPR005031">
    <property type="entry name" value="COQ10_START"/>
</dbReference>
<dbReference type="InterPro" id="IPR044996">
    <property type="entry name" value="COQ10-like"/>
</dbReference>
<dbReference type="Gene3D" id="3.30.530.20">
    <property type="match status" value="1"/>
</dbReference>
<evidence type="ECO:0000313" key="4">
    <source>
        <dbReference type="Proteomes" id="UP000003973"/>
    </source>
</evidence>
<dbReference type="EMBL" id="ACDP02000005">
    <property type="protein sequence ID" value="EEO28901.1"/>
    <property type="molecule type" value="Genomic_DNA"/>
</dbReference>
<evidence type="ECO:0000256" key="1">
    <source>
        <dbReference type="ARBA" id="ARBA00008918"/>
    </source>
</evidence>
<dbReference type="AlphaFoldDB" id="C3X6R5"/>
<sequence>MTIVHKSVVLSYSAEQMYALVENIEAYPSFLPWCDSVDVQRDNVNHTAVATISINFCGIRQSFSTCNVNVAPVSIQMRLVRGPFRKLDGRWIFTALNDRQCRVELHLAYEFSHFFLEKLIGPVFDIVTSSLVDSFCERAKKVYG</sequence>
<dbReference type="Pfam" id="PF03364">
    <property type="entry name" value="Polyketide_cyc"/>
    <property type="match status" value="1"/>
</dbReference>
<dbReference type="eggNOG" id="COG2867">
    <property type="taxonomic scope" value="Bacteria"/>
</dbReference>
<dbReference type="Proteomes" id="UP000003973">
    <property type="component" value="Unassembled WGS sequence"/>
</dbReference>
<dbReference type="InterPro" id="IPR023393">
    <property type="entry name" value="START-like_dom_sf"/>
</dbReference>
<comment type="caution">
    <text evidence="3">The sequence shown here is derived from an EMBL/GenBank/DDBJ whole genome shotgun (WGS) entry which is preliminary data.</text>
</comment>
<reference evidence="3" key="1">
    <citation type="submission" date="2011-10" db="EMBL/GenBank/DDBJ databases">
        <title>The Genome Sequence of Oxalobacter formigenes HOxBLS.</title>
        <authorList>
            <consortium name="The Broad Institute Genome Sequencing Platform"/>
            <person name="Earl A."/>
            <person name="Ward D."/>
            <person name="Feldgarden M."/>
            <person name="Gevers D."/>
            <person name="Allison M.J."/>
            <person name="Humphrey S."/>
            <person name="Young S.K."/>
            <person name="Zeng Q."/>
            <person name="Gargeya S."/>
            <person name="Fitzgerald M."/>
            <person name="Haas B."/>
            <person name="Abouelleil A."/>
            <person name="Alvarado L."/>
            <person name="Arachchi H.M."/>
            <person name="Berlin A."/>
            <person name="Brown A."/>
            <person name="Chapman S.B."/>
            <person name="Chen Z."/>
            <person name="Dunbar C."/>
            <person name="Freedman E."/>
            <person name="Gearin G."/>
            <person name="Goldberg J."/>
            <person name="Griggs A."/>
            <person name="Gujja S."/>
            <person name="Heiman D."/>
            <person name="Howarth C."/>
            <person name="Larson L."/>
            <person name="Lui A."/>
            <person name="MacDonald P.J.P."/>
            <person name="Montmayeur A."/>
            <person name="Murphy C."/>
            <person name="Neiman D."/>
            <person name="Pearson M."/>
            <person name="Priest M."/>
            <person name="Roberts A."/>
            <person name="Saif S."/>
            <person name="Shea T."/>
            <person name="Shenoy N."/>
            <person name="Sisk P."/>
            <person name="Stolte C."/>
            <person name="Sykes S."/>
            <person name="Wortman J."/>
            <person name="Nusbaum C."/>
            <person name="Birren B."/>
        </authorList>
    </citation>
    <scope>NUCLEOTIDE SEQUENCE [LARGE SCALE GENOMIC DNA]</scope>
    <source>
        <strain evidence="3">HOxBLS</strain>
    </source>
</reference>
<name>C3X6R5_9BURK</name>
<accession>C3X6R5</accession>
<protein>
    <recommendedName>
        <fullName evidence="2">Coenzyme Q-binding protein COQ10 START domain-containing protein</fullName>
    </recommendedName>
</protein>
<dbReference type="GO" id="GO:0048039">
    <property type="term" value="F:ubiquinone binding"/>
    <property type="evidence" value="ECO:0007669"/>
    <property type="project" value="InterPro"/>
</dbReference>
<evidence type="ECO:0000259" key="2">
    <source>
        <dbReference type="Pfam" id="PF03364"/>
    </source>
</evidence>
<evidence type="ECO:0000313" key="3">
    <source>
        <dbReference type="EMBL" id="EEO28901.1"/>
    </source>
</evidence>
<dbReference type="HOGENOM" id="CLU_079653_3_1_4"/>
<comment type="similarity">
    <text evidence="1">Belongs to the ribosome association toxin RatA family.</text>
</comment>
<keyword evidence="4" id="KW-1185">Reference proteome</keyword>
<dbReference type="CDD" id="cd07813">
    <property type="entry name" value="COQ10p_like"/>
    <property type="match status" value="1"/>
</dbReference>
<dbReference type="PANTHER" id="PTHR12901:SF10">
    <property type="entry name" value="COENZYME Q-BINDING PROTEIN COQ10, MITOCHONDRIAL"/>
    <property type="match status" value="1"/>
</dbReference>
<feature type="domain" description="Coenzyme Q-binding protein COQ10 START" evidence="2">
    <location>
        <begin position="11"/>
        <end position="135"/>
    </location>
</feature>
<dbReference type="PANTHER" id="PTHR12901">
    <property type="entry name" value="SPERM PROTEIN HOMOLOG"/>
    <property type="match status" value="1"/>
</dbReference>
<dbReference type="GO" id="GO:0045333">
    <property type="term" value="P:cellular respiration"/>
    <property type="evidence" value="ECO:0007669"/>
    <property type="project" value="InterPro"/>
</dbReference>